<keyword evidence="3" id="KW-0479">Metal-binding</keyword>
<dbReference type="InterPro" id="IPR006066">
    <property type="entry name" value="NO2/SO3_Rdtase_FeS/sirohaem_BS"/>
</dbReference>
<sequence length="703" mass="78383">MSFYKLPESLDSEIKEYEKLVKEYKAGKLAAVKMKAFRVPFGVYEQREPETYMCRIRLPGGAITPEQLTGVAEISEKYTSRPLHFTTREEVQIHHVTLEDTVSIIKELKELGLSTRGGGGNTIRNILGDGSSEVDPYIQALTSRLIAEQDSWSLPRKLKIAFSGDSSDRGLATCNDLGFIYKPSGFSVYIAGGMGAKPRVAAKLYDFVPANQVYNIAKAAKNLFDKYGNRKNKHAARLRFLFEKLGKGEFIRRFEEELTAVKKQNYPSLAIDDLPAQTKSWQDVPLFLGDLETAKAKQLAKDIESIRATPNQNLKIRRRGYISSPAQAIDPIIGRAIVCTGADTCRLGICLSRKLLSAIKDKKMGSSDKIDDIKINISGCPNSCGRHHIADIGFFGVAKRHDNRPVPCYTVVMGGVVFEGKTKIAEKAGVLPAKAIPDFVAEYLKHVKAHRKSGEPFFDYYIRQGKDEAVRLIEKYSPIPGFSENKDYYFDFGADRPFSVAEKVEGECSAGIYDLIDWDFENIKIAMANNDFRRVVLSAARALLVTKGLEPKSEAEAIVLFKQNFIGRHLDALFGGTVDKYLNNQEITLDEAKGLASAVKALYDSMDNSLKFPELNHKEVEVLRSPRGAVERDFRGVTCPMNFVKTKLVLETMQPGEILEILLDDGEPIENVPASVKAEGHKILKQEKVAGYWRVIIRKEGGN</sequence>
<comment type="caution">
    <text evidence="10">The sequence shown here is derived from an EMBL/GenBank/DDBJ whole genome shotgun (WGS) entry which is preliminary data.</text>
</comment>
<dbReference type="InterPro" id="IPR051329">
    <property type="entry name" value="NIR_SIR_4Fe-4S"/>
</dbReference>
<evidence type="ECO:0008006" key="12">
    <source>
        <dbReference type="Google" id="ProtNLM"/>
    </source>
</evidence>
<proteinExistence type="predicted"/>
<dbReference type="PRINTS" id="PR00397">
    <property type="entry name" value="SIROHAEM"/>
</dbReference>
<evidence type="ECO:0000256" key="3">
    <source>
        <dbReference type="ARBA" id="ARBA00022723"/>
    </source>
</evidence>
<keyword evidence="6" id="KW-0411">Iron-sulfur</keyword>
<evidence type="ECO:0000256" key="6">
    <source>
        <dbReference type="ARBA" id="ARBA00023014"/>
    </source>
</evidence>
<keyword evidence="4" id="KW-0560">Oxidoreductase</keyword>
<dbReference type="InterPro" id="IPR045854">
    <property type="entry name" value="NO2/SO3_Rdtase_4Fe4S_sf"/>
</dbReference>
<dbReference type="GO" id="GO:0016491">
    <property type="term" value="F:oxidoreductase activity"/>
    <property type="evidence" value="ECO:0007669"/>
    <property type="project" value="UniProtKB-KW"/>
</dbReference>
<evidence type="ECO:0000256" key="4">
    <source>
        <dbReference type="ARBA" id="ARBA00023002"/>
    </source>
</evidence>
<dbReference type="GO" id="GO:0046872">
    <property type="term" value="F:metal ion binding"/>
    <property type="evidence" value="ECO:0007669"/>
    <property type="project" value="UniProtKB-KW"/>
</dbReference>
<name>A0A1F4U6S3_UNCSA</name>
<evidence type="ECO:0000259" key="8">
    <source>
        <dbReference type="Pfam" id="PF01206"/>
    </source>
</evidence>
<dbReference type="Gene3D" id="3.30.110.40">
    <property type="entry name" value="TusA-like domain"/>
    <property type="match status" value="1"/>
</dbReference>
<dbReference type="AlphaFoldDB" id="A0A1F4U6S3"/>
<organism evidence="10 11">
    <name type="scientific">candidate division WOR-1 bacterium RIFOXYC2_FULL_46_14</name>
    <dbReference type="NCBI Taxonomy" id="1802587"/>
    <lineage>
        <taxon>Bacteria</taxon>
        <taxon>Bacillati</taxon>
        <taxon>Saganbacteria</taxon>
    </lineage>
</organism>
<accession>A0A1F4U6S3</accession>
<dbReference type="Gene3D" id="3.30.413.10">
    <property type="entry name" value="Sulfite Reductase Hemoprotein, domain 1"/>
    <property type="match status" value="2"/>
</dbReference>
<dbReference type="SUPFAM" id="SSF64307">
    <property type="entry name" value="SirA-like"/>
    <property type="match status" value="1"/>
</dbReference>
<dbReference type="Pfam" id="PF01077">
    <property type="entry name" value="NIR_SIR"/>
    <property type="match status" value="2"/>
</dbReference>
<dbReference type="InterPro" id="IPR036136">
    <property type="entry name" value="Nit/Sulf_reduc_fer-like_dom_sf"/>
</dbReference>
<feature type="domain" description="Nitrite/sulphite reductase 4Fe-4S" evidence="7">
    <location>
        <begin position="134"/>
        <end position="259"/>
    </location>
</feature>
<dbReference type="CDD" id="cd00291">
    <property type="entry name" value="SirA_YedF_YeeD"/>
    <property type="match status" value="1"/>
</dbReference>
<evidence type="ECO:0000256" key="1">
    <source>
        <dbReference type="ARBA" id="ARBA00022485"/>
    </source>
</evidence>
<dbReference type="Pfam" id="PF01206">
    <property type="entry name" value="TusA"/>
    <property type="match status" value="1"/>
</dbReference>
<dbReference type="InterPro" id="IPR001455">
    <property type="entry name" value="TusA-like"/>
</dbReference>
<evidence type="ECO:0000256" key="5">
    <source>
        <dbReference type="ARBA" id="ARBA00023004"/>
    </source>
</evidence>
<dbReference type="GO" id="GO:0020037">
    <property type="term" value="F:heme binding"/>
    <property type="evidence" value="ECO:0007669"/>
    <property type="project" value="InterPro"/>
</dbReference>
<keyword evidence="1" id="KW-0004">4Fe-4S</keyword>
<dbReference type="Proteomes" id="UP000179242">
    <property type="component" value="Unassembled WGS sequence"/>
</dbReference>
<dbReference type="InterPro" id="IPR006067">
    <property type="entry name" value="NO2/SO3_Rdtase_4Fe4S_dom"/>
</dbReference>
<evidence type="ECO:0000313" key="11">
    <source>
        <dbReference type="Proteomes" id="UP000179242"/>
    </source>
</evidence>
<dbReference type="InterPro" id="IPR036868">
    <property type="entry name" value="TusA-like_sf"/>
</dbReference>
<dbReference type="Gene3D" id="3.90.480.10">
    <property type="entry name" value="Sulfite Reductase Hemoprotein,Domain 2"/>
    <property type="match status" value="1"/>
</dbReference>
<dbReference type="PROSITE" id="PS00365">
    <property type="entry name" value="NIR_SIR"/>
    <property type="match status" value="1"/>
</dbReference>
<dbReference type="PANTHER" id="PTHR32439:SF9">
    <property type="entry name" value="BLR3264 PROTEIN"/>
    <property type="match status" value="1"/>
</dbReference>
<feature type="domain" description="UPF0033" evidence="8">
    <location>
        <begin position="633"/>
        <end position="699"/>
    </location>
</feature>
<evidence type="ECO:0000259" key="9">
    <source>
        <dbReference type="Pfam" id="PF03460"/>
    </source>
</evidence>
<feature type="domain" description="Nitrite/Sulfite reductase ferredoxin-like" evidence="9">
    <location>
        <begin position="44"/>
        <end position="110"/>
    </location>
</feature>
<dbReference type="SUPFAM" id="SSF55124">
    <property type="entry name" value="Nitrite/Sulfite reductase N-terminal domain-like"/>
    <property type="match status" value="1"/>
</dbReference>
<evidence type="ECO:0000259" key="7">
    <source>
        <dbReference type="Pfam" id="PF01077"/>
    </source>
</evidence>
<keyword evidence="5" id="KW-0408">Iron</keyword>
<dbReference type="SUPFAM" id="SSF56014">
    <property type="entry name" value="Nitrite and sulphite reductase 4Fe-4S domain-like"/>
    <property type="match status" value="2"/>
</dbReference>
<dbReference type="GO" id="GO:0051539">
    <property type="term" value="F:4 iron, 4 sulfur cluster binding"/>
    <property type="evidence" value="ECO:0007669"/>
    <property type="project" value="UniProtKB-KW"/>
</dbReference>
<evidence type="ECO:0000256" key="2">
    <source>
        <dbReference type="ARBA" id="ARBA00022617"/>
    </source>
</evidence>
<feature type="domain" description="Nitrite/sulphite reductase 4Fe-4S" evidence="7">
    <location>
        <begin position="338"/>
        <end position="445"/>
    </location>
</feature>
<dbReference type="EMBL" id="MEUJ01000003">
    <property type="protein sequence ID" value="OGC40579.1"/>
    <property type="molecule type" value="Genomic_DNA"/>
</dbReference>
<protein>
    <recommendedName>
        <fullName evidence="12">Sulfite reductase subunit beta (Hemoprotein)</fullName>
    </recommendedName>
</protein>
<dbReference type="PANTHER" id="PTHR32439">
    <property type="entry name" value="FERREDOXIN--NITRITE REDUCTASE, CHLOROPLASTIC"/>
    <property type="match status" value="1"/>
</dbReference>
<keyword evidence="2" id="KW-0349">Heme</keyword>
<evidence type="ECO:0000313" key="10">
    <source>
        <dbReference type="EMBL" id="OGC40579.1"/>
    </source>
</evidence>
<dbReference type="Pfam" id="PF03460">
    <property type="entry name" value="NIR_SIR_ferr"/>
    <property type="match status" value="1"/>
</dbReference>
<dbReference type="InterPro" id="IPR005117">
    <property type="entry name" value="NiRdtase/SiRdtase_haem-b_fer"/>
</dbReference>
<gene>
    <name evidence="10" type="ORF">A2438_06135</name>
</gene>
<reference evidence="10 11" key="1">
    <citation type="journal article" date="2016" name="Nat. Commun.">
        <title>Thousands of microbial genomes shed light on interconnected biogeochemical processes in an aquifer system.</title>
        <authorList>
            <person name="Anantharaman K."/>
            <person name="Brown C.T."/>
            <person name="Hug L.A."/>
            <person name="Sharon I."/>
            <person name="Castelle C.J."/>
            <person name="Probst A.J."/>
            <person name="Thomas B.C."/>
            <person name="Singh A."/>
            <person name="Wilkins M.J."/>
            <person name="Karaoz U."/>
            <person name="Brodie E.L."/>
            <person name="Williams K.H."/>
            <person name="Hubbard S.S."/>
            <person name="Banfield J.F."/>
        </authorList>
    </citation>
    <scope>NUCLEOTIDE SEQUENCE [LARGE SCALE GENOMIC DNA]</scope>
</reference>